<comment type="cofactor">
    <cofactor evidence="1">
        <name>heme</name>
        <dbReference type="ChEBI" id="CHEBI:30413"/>
    </cofactor>
</comment>
<gene>
    <name evidence="9" type="ORF">K444DRAFT_646864</name>
</gene>
<dbReference type="InterPro" id="IPR050121">
    <property type="entry name" value="Cytochrome_P450_monoxygenase"/>
</dbReference>
<keyword evidence="3" id="KW-0349">Heme</keyword>
<dbReference type="GO" id="GO:0016705">
    <property type="term" value="F:oxidoreductase activity, acting on paired donors, with incorporation or reduction of molecular oxygen"/>
    <property type="evidence" value="ECO:0007669"/>
    <property type="project" value="InterPro"/>
</dbReference>
<feature type="transmembrane region" description="Helical" evidence="8">
    <location>
        <begin position="20"/>
        <end position="43"/>
    </location>
</feature>
<evidence type="ECO:0000256" key="3">
    <source>
        <dbReference type="ARBA" id="ARBA00022617"/>
    </source>
</evidence>
<proteinExistence type="inferred from homology"/>
<dbReference type="GO" id="GO:0009403">
    <property type="term" value="P:toxin biosynthetic process"/>
    <property type="evidence" value="ECO:0007669"/>
    <property type="project" value="UniProtKB-ARBA"/>
</dbReference>
<sequence length="501" mass="56610">MTPYQSFDVQSSGLQNSLLAFGGAFVILSTCYILGSATYNLYFNPLCAYPGPKLCAVTRIPWLLALIHGRQTHNMRNLHEIYGEVVRIAPDELSYINPKAWKDIYAHRQGKEEMAKQRKSYLEHPGGDHIILANRENHSRFRRTLSHAFSDSSMREQEPLIKRYVDLLIRRLGEISNDGQTPLNIVAWYNFTTFDLIGDLTFGESFDCLEKSDYHPWVSLIFNNIKAGSYTQALKYIPGGRNLASLLVSKELLSKKAAHHALTIEKVKKRVSRTEERRDFMDNILKREKNGMTFPELVGNSSILIIAGSETTATVLSGVTFHLLKNPTVMAKVVHEIRSTFTNEDEITIAAVGNLKYMLACLEEAMRIYPAAPVGLQRIVPGKGDFINGKWVPGGTVVSVHMVATYRSPLNFRDPDSFIPERFLGDERFVNDNRSALNPFSLGPGTASARTYAEMRLILARVLYSFDLQLANENDNWLDQKTYTLWEKGPMNVLLKKCSFA</sequence>
<dbReference type="InParanoid" id="A0A2J6SRD9"/>
<evidence type="ECO:0000313" key="9">
    <source>
        <dbReference type="EMBL" id="PMD53346.1"/>
    </source>
</evidence>
<keyword evidence="5" id="KW-0560">Oxidoreductase</keyword>
<accession>A0A2J6SRD9</accession>
<dbReference type="GO" id="GO:0005506">
    <property type="term" value="F:iron ion binding"/>
    <property type="evidence" value="ECO:0007669"/>
    <property type="project" value="InterPro"/>
</dbReference>
<dbReference type="Gene3D" id="1.10.630.10">
    <property type="entry name" value="Cytochrome P450"/>
    <property type="match status" value="1"/>
</dbReference>
<comment type="similarity">
    <text evidence="2">Belongs to the cytochrome P450 family.</text>
</comment>
<dbReference type="RefSeq" id="XP_024730250.1">
    <property type="nucleotide sequence ID" value="XM_024885255.1"/>
</dbReference>
<dbReference type="SUPFAM" id="SSF48264">
    <property type="entry name" value="Cytochrome P450"/>
    <property type="match status" value="1"/>
</dbReference>
<dbReference type="GO" id="GO:0020037">
    <property type="term" value="F:heme binding"/>
    <property type="evidence" value="ECO:0007669"/>
    <property type="project" value="InterPro"/>
</dbReference>
<dbReference type="Pfam" id="PF00067">
    <property type="entry name" value="p450"/>
    <property type="match status" value="1"/>
</dbReference>
<dbReference type="EMBL" id="KZ613887">
    <property type="protein sequence ID" value="PMD53346.1"/>
    <property type="molecule type" value="Genomic_DNA"/>
</dbReference>
<evidence type="ECO:0000256" key="1">
    <source>
        <dbReference type="ARBA" id="ARBA00001971"/>
    </source>
</evidence>
<keyword evidence="8" id="KW-1133">Transmembrane helix</keyword>
<name>A0A2J6SRD9_9HELO</name>
<dbReference type="PRINTS" id="PR00463">
    <property type="entry name" value="EP450I"/>
</dbReference>
<keyword evidence="4" id="KW-0479">Metal-binding</keyword>
<dbReference type="CDD" id="cd11058">
    <property type="entry name" value="CYP60B-like"/>
    <property type="match status" value="1"/>
</dbReference>
<evidence type="ECO:0000256" key="7">
    <source>
        <dbReference type="ARBA" id="ARBA00023033"/>
    </source>
</evidence>
<organism evidence="9 10">
    <name type="scientific">Hyaloscypha bicolor E</name>
    <dbReference type="NCBI Taxonomy" id="1095630"/>
    <lineage>
        <taxon>Eukaryota</taxon>
        <taxon>Fungi</taxon>
        <taxon>Dikarya</taxon>
        <taxon>Ascomycota</taxon>
        <taxon>Pezizomycotina</taxon>
        <taxon>Leotiomycetes</taxon>
        <taxon>Helotiales</taxon>
        <taxon>Hyaloscyphaceae</taxon>
        <taxon>Hyaloscypha</taxon>
        <taxon>Hyaloscypha bicolor</taxon>
    </lineage>
</organism>
<keyword evidence="8" id="KW-0812">Transmembrane</keyword>
<dbReference type="InterPro" id="IPR036396">
    <property type="entry name" value="Cyt_P450_sf"/>
</dbReference>
<keyword evidence="10" id="KW-1185">Reference proteome</keyword>
<dbReference type="GO" id="GO:0004497">
    <property type="term" value="F:monooxygenase activity"/>
    <property type="evidence" value="ECO:0007669"/>
    <property type="project" value="UniProtKB-KW"/>
</dbReference>
<reference evidence="9 10" key="1">
    <citation type="submission" date="2016-04" db="EMBL/GenBank/DDBJ databases">
        <title>A degradative enzymes factory behind the ericoid mycorrhizal symbiosis.</title>
        <authorList>
            <consortium name="DOE Joint Genome Institute"/>
            <person name="Martino E."/>
            <person name="Morin E."/>
            <person name="Grelet G."/>
            <person name="Kuo A."/>
            <person name="Kohler A."/>
            <person name="Daghino S."/>
            <person name="Barry K."/>
            <person name="Choi C."/>
            <person name="Cichocki N."/>
            <person name="Clum A."/>
            <person name="Copeland A."/>
            <person name="Hainaut M."/>
            <person name="Haridas S."/>
            <person name="Labutti K."/>
            <person name="Lindquist E."/>
            <person name="Lipzen A."/>
            <person name="Khouja H.-R."/>
            <person name="Murat C."/>
            <person name="Ohm R."/>
            <person name="Olson A."/>
            <person name="Spatafora J."/>
            <person name="Veneault-Fourrey C."/>
            <person name="Henrissat B."/>
            <person name="Grigoriev I."/>
            <person name="Martin F."/>
            <person name="Perotto S."/>
        </authorList>
    </citation>
    <scope>NUCLEOTIDE SEQUENCE [LARGE SCALE GENOMIC DNA]</scope>
    <source>
        <strain evidence="9 10">E</strain>
    </source>
</reference>
<dbReference type="InterPro" id="IPR002401">
    <property type="entry name" value="Cyt_P450_E_grp-I"/>
</dbReference>
<keyword evidence="8" id="KW-0472">Membrane</keyword>
<dbReference type="AlphaFoldDB" id="A0A2J6SRD9"/>
<dbReference type="PANTHER" id="PTHR24305">
    <property type="entry name" value="CYTOCHROME P450"/>
    <property type="match status" value="1"/>
</dbReference>
<dbReference type="FunFam" id="1.10.630.10:FF:000047">
    <property type="entry name" value="Cytochrome P450 monooxygenase"/>
    <property type="match status" value="1"/>
</dbReference>
<protein>
    <submittedName>
        <fullName evidence="9">Cytochrome P450</fullName>
    </submittedName>
</protein>
<dbReference type="InterPro" id="IPR001128">
    <property type="entry name" value="Cyt_P450"/>
</dbReference>
<evidence type="ECO:0000256" key="4">
    <source>
        <dbReference type="ARBA" id="ARBA00022723"/>
    </source>
</evidence>
<dbReference type="Proteomes" id="UP000235371">
    <property type="component" value="Unassembled WGS sequence"/>
</dbReference>
<dbReference type="PANTHER" id="PTHR24305:SF230">
    <property type="entry name" value="P450, PUTATIVE (EUROFUNG)-RELATED"/>
    <property type="match status" value="1"/>
</dbReference>
<dbReference type="GeneID" id="36593332"/>
<evidence type="ECO:0000256" key="8">
    <source>
        <dbReference type="SAM" id="Phobius"/>
    </source>
</evidence>
<dbReference type="OrthoDB" id="1470350at2759"/>
<evidence type="ECO:0000256" key="6">
    <source>
        <dbReference type="ARBA" id="ARBA00023004"/>
    </source>
</evidence>
<evidence type="ECO:0000256" key="5">
    <source>
        <dbReference type="ARBA" id="ARBA00023002"/>
    </source>
</evidence>
<keyword evidence="7" id="KW-0503">Monooxygenase</keyword>
<evidence type="ECO:0000256" key="2">
    <source>
        <dbReference type="ARBA" id="ARBA00010617"/>
    </source>
</evidence>
<dbReference type="STRING" id="1095630.A0A2J6SRD9"/>
<evidence type="ECO:0000313" key="10">
    <source>
        <dbReference type="Proteomes" id="UP000235371"/>
    </source>
</evidence>
<keyword evidence="6" id="KW-0408">Iron</keyword>